<keyword evidence="7" id="KW-0175">Coiled coil</keyword>
<dbReference type="SUPFAM" id="SSF55874">
    <property type="entry name" value="ATPase domain of HSP90 chaperone/DNA topoisomerase II/histidine kinase"/>
    <property type="match status" value="1"/>
</dbReference>
<evidence type="ECO:0000256" key="7">
    <source>
        <dbReference type="SAM" id="Coils"/>
    </source>
</evidence>
<dbReference type="Gene3D" id="3.40.50.2300">
    <property type="match status" value="1"/>
</dbReference>
<dbReference type="InterPro" id="IPR003661">
    <property type="entry name" value="HisK_dim/P_dom"/>
</dbReference>
<dbReference type="Pfam" id="PF13188">
    <property type="entry name" value="PAS_8"/>
    <property type="match status" value="1"/>
</dbReference>
<dbReference type="CDD" id="cd00130">
    <property type="entry name" value="PAS"/>
    <property type="match status" value="1"/>
</dbReference>
<accession>A0A1E8PKX9</accession>
<dbReference type="InterPro" id="IPR036890">
    <property type="entry name" value="HATPase_C_sf"/>
</dbReference>
<evidence type="ECO:0000256" key="5">
    <source>
        <dbReference type="ARBA" id="ARBA00022777"/>
    </source>
</evidence>
<protein>
    <recommendedName>
        <fullName evidence="2">histidine kinase</fullName>
        <ecNumber evidence="2">2.7.13.3</ecNumber>
    </recommendedName>
</protein>
<dbReference type="InterPro" id="IPR005467">
    <property type="entry name" value="His_kinase_dom"/>
</dbReference>
<dbReference type="InterPro" id="IPR011006">
    <property type="entry name" value="CheY-like_superfamily"/>
</dbReference>
<keyword evidence="3 6" id="KW-0597">Phosphoprotein</keyword>
<dbReference type="EC" id="2.7.13.3" evidence="2"/>
<dbReference type="InterPro" id="IPR001789">
    <property type="entry name" value="Sig_transdc_resp-reg_receiver"/>
</dbReference>
<feature type="coiled-coil region" evidence="7">
    <location>
        <begin position="445"/>
        <end position="501"/>
    </location>
</feature>
<keyword evidence="5 10" id="KW-0418">Kinase</keyword>
<dbReference type="InterPro" id="IPR003594">
    <property type="entry name" value="HATPase_dom"/>
</dbReference>
<dbReference type="PANTHER" id="PTHR43065">
    <property type="entry name" value="SENSOR HISTIDINE KINASE"/>
    <property type="match status" value="1"/>
</dbReference>
<dbReference type="Gene3D" id="1.10.287.130">
    <property type="match status" value="1"/>
</dbReference>
<keyword evidence="4" id="KW-0808">Transferase</keyword>
<proteinExistence type="predicted"/>
<dbReference type="PRINTS" id="PR00344">
    <property type="entry name" value="BCTRLSENSOR"/>
</dbReference>
<evidence type="ECO:0000259" key="9">
    <source>
        <dbReference type="PROSITE" id="PS50110"/>
    </source>
</evidence>
<dbReference type="SMART" id="SM00387">
    <property type="entry name" value="HATPase_c"/>
    <property type="match status" value="1"/>
</dbReference>
<dbReference type="SMART" id="SM00065">
    <property type="entry name" value="GAF"/>
    <property type="match status" value="1"/>
</dbReference>
<dbReference type="InterPro" id="IPR004358">
    <property type="entry name" value="Sig_transdc_His_kin-like_C"/>
</dbReference>
<evidence type="ECO:0000256" key="6">
    <source>
        <dbReference type="PROSITE-ProRule" id="PRU00169"/>
    </source>
</evidence>
<dbReference type="InterPro" id="IPR029016">
    <property type="entry name" value="GAF-like_dom_sf"/>
</dbReference>
<evidence type="ECO:0000256" key="3">
    <source>
        <dbReference type="ARBA" id="ARBA00022553"/>
    </source>
</evidence>
<feature type="domain" description="Histidine kinase" evidence="8">
    <location>
        <begin position="513"/>
        <end position="747"/>
    </location>
</feature>
<organism evidence="10 11">
    <name type="scientific">Janthinobacterium lividum</name>
    <dbReference type="NCBI Taxonomy" id="29581"/>
    <lineage>
        <taxon>Bacteria</taxon>
        <taxon>Pseudomonadati</taxon>
        <taxon>Pseudomonadota</taxon>
        <taxon>Betaproteobacteria</taxon>
        <taxon>Burkholderiales</taxon>
        <taxon>Oxalobacteraceae</taxon>
        <taxon>Janthinobacterium</taxon>
    </lineage>
</organism>
<dbReference type="InterPro" id="IPR003018">
    <property type="entry name" value="GAF"/>
</dbReference>
<comment type="caution">
    <text evidence="10">The sequence shown here is derived from an EMBL/GenBank/DDBJ whole genome shotgun (WGS) entry which is preliminary data.</text>
</comment>
<dbReference type="Pfam" id="PF01590">
    <property type="entry name" value="GAF"/>
    <property type="match status" value="1"/>
</dbReference>
<dbReference type="Proteomes" id="UP000092634">
    <property type="component" value="Unassembled WGS sequence"/>
</dbReference>
<dbReference type="SMART" id="SM00448">
    <property type="entry name" value="REC"/>
    <property type="match status" value="1"/>
</dbReference>
<dbReference type="PANTHER" id="PTHR43065:SF47">
    <property type="match status" value="1"/>
</dbReference>
<dbReference type="SUPFAM" id="SSF55781">
    <property type="entry name" value="GAF domain-like"/>
    <property type="match status" value="1"/>
</dbReference>
<dbReference type="PROSITE" id="PS50109">
    <property type="entry name" value="HIS_KIN"/>
    <property type="match status" value="1"/>
</dbReference>
<dbReference type="InterPro" id="IPR000014">
    <property type="entry name" value="PAS"/>
</dbReference>
<evidence type="ECO:0000259" key="8">
    <source>
        <dbReference type="PROSITE" id="PS50109"/>
    </source>
</evidence>
<dbReference type="Gene3D" id="3.30.450.40">
    <property type="match status" value="1"/>
</dbReference>
<dbReference type="Pfam" id="PF02518">
    <property type="entry name" value="HATPase_c"/>
    <property type="match status" value="1"/>
</dbReference>
<dbReference type="CDD" id="cd00082">
    <property type="entry name" value="HisKA"/>
    <property type="match status" value="1"/>
</dbReference>
<dbReference type="AlphaFoldDB" id="A0A1E8PKX9"/>
<evidence type="ECO:0000313" key="11">
    <source>
        <dbReference type="Proteomes" id="UP000092634"/>
    </source>
</evidence>
<comment type="catalytic activity">
    <reaction evidence="1">
        <text>ATP + protein L-histidine = ADP + protein N-phospho-L-histidine.</text>
        <dbReference type="EC" id="2.7.13.3"/>
    </reaction>
</comment>
<dbReference type="EMBL" id="MAQB02000009">
    <property type="protein sequence ID" value="OFJ47011.1"/>
    <property type="molecule type" value="Genomic_DNA"/>
</dbReference>
<reference evidence="10 11" key="1">
    <citation type="submission" date="2016-10" db="EMBL/GenBank/DDBJ databases">
        <title>Updated version of Genome Assembly of Janthinobacterium lividum ERGS5:01.</title>
        <authorList>
            <person name="Kumar R."/>
            <person name="Acharya V."/>
            <person name="Singh D."/>
        </authorList>
    </citation>
    <scope>NUCLEOTIDE SEQUENCE [LARGE SCALE GENOMIC DNA]</scope>
    <source>
        <strain evidence="10 11">ERGS5:01</strain>
    </source>
</reference>
<evidence type="ECO:0000256" key="4">
    <source>
        <dbReference type="ARBA" id="ARBA00022679"/>
    </source>
</evidence>
<feature type="domain" description="Response regulatory" evidence="9">
    <location>
        <begin position="13"/>
        <end position="128"/>
    </location>
</feature>
<dbReference type="GO" id="GO:0000155">
    <property type="term" value="F:phosphorelay sensor kinase activity"/>
    <property type="evidence" value="ECO:0007669"/>
    <property type="project" value="InterPro"/>
</dbReference>
<evidence type="ECO:0000313" key="10">
    <source>
        <dbReference type="EMBL" id="OFJ47011.1"/>
    </source>
</evidence>
<feature type="modified residue" description="4-aspartylphosphate" evidence="6">
    <location>
        <position position="61"/>
    </location>
</feature>
<sequence>MTQLISSIADRAKVLLVSNSPDDVRELLYVLDRHNLGTGLAGDVDEGVQLAAGGTDLILLDAALAGTNIGATCLRLRNAGGSHGVPLLLMSATPSAEEQGRSVGAGASDYIKMPFNARDVAEKILMELALHKAEVQAARLSVTTATAATTARPRHPQTLEVNYHAILAGSPDAVLLFDIDNRLLIDANHLAEELFGMPLAELLQGGIEPLFPRHQDDGRASPQLLEEKIGDTLQGKIVVFRAICCHRDSHPIACEIRLMRLSVPGRQLVHARVIDLTERNFAEAMRAGQSALLEMVAKGAPLNPTLNQLLLLIESQSRGVLCSIMLLDDDGIHMHSATGPSLPPEYLTQLEGVAIGPGVGSCGTAMFRHEPVVVSDIMHDPLWAPYRELAAPFGLRACWSRPIFGQDGAVLGSFAMYYREVRKPDAHELQLIDTATDLAGIAIGRMRHERELQRHRAHLEELVDERTAALTQAKEHSEQTNRELAAALENLSITQEELVRRDKLAALGALVAGIAHELNTPIGNGLVVATTMAERTRDIQASFQDGLRRSELGAYLSQASEADAIMLRNLQRAADLVSSFKLIAVDHASSPRRRFPLRQFIAELMLPMSTLLKAAGLSLTQNVPDGLVMDSYPDPLGQVLSNLLENCLRHGFEGRSGGNISITACASDDGQMITVSIADTGVGIAADDLARIYDPFFTTKLGSGGSGLGLHVAHNIVTGVLGGNIGASSSTGADSGTTFTLQLPAAAPQSPAA</sequence>
<dbReference type="PROSITE" id="PS50110">
    <property type="entry name" value="RESPONSE_REGULATORY"/>
    <property type="match status" value="1"/>
</dbReference>
<dbReference type="Gene3D" id="3.30.450.20">
    <property type="entry name" value="PAS domain"/>
    <property type="match status" value="1"/>
</dbReference>
<dbReference type="Gene3D" id="3.30.565.10">
    <property type="entry name" value="Histidine kinase-like ATPase, C-terminal domain"/>
    <property type="match status" value="1"/>
</dbReference>
<name>A0A1E8PKX9_9BURK</name>
<dbReference type="SUPFAM" id="SSF52172">
    <property type="entry name" value="CheY-like"/>
    <property type="match status" value="1"/>
</dbReference>
<gene>
    <name evidence="10" type="ORF">BA896_018335</name>
</gene>
<evidence type="ECO:0000256" key="2">
    <source>
        <dbReference type="ARBA" id="ARBA00012438"/>
    </source>
</evidence>
<dbReference type="SUPFAM" id="SSF55785">
    <property type="entry name" value="PYP-like sensor domain (PAS domain)"/>
    <property type="match status" value="1"/>
</dbReference>
<dbReference type="InterPro" id="IPR035965">
    <property type="entry name" value="PAS-like_dom_sf"/>
</dbReference>
<evidence type="ECO:0000256" key="1">
    <source>
        <dbReference type="ARBA" id="ARBA00000085"/>
    </source>
</evidence>